<keyword evidence="7 12" id="KW-0547">Nucleotide-binding</keyword>
<dbReference type="FunFam" id="3.30.70.141:FF:000003">
    <property type="entry name" value="Nucleoside diphosphate kinase"/>
    <property type="match status" value="1"/>
</dbReference>
<dbReference type="InterPro" id="IPR034907">
    <property type="entry name" value="NDK-like_dom"/>
</dbReference>
<comment type="function">
    <text evidence="12">Major role in the synthesis of nucleoside triphosphates other than ATP. The ATP gamma phosphate is transferred to the NDP beta phosphate via a ping-pong mechanism, using a phosphorylated active-site intermediate.</text>
</comment>
<evidence type="ECO:0000259" key="16">
    <source>
        <dbReference type="SMART" id="SM00562"/>
    </source>
</evidence>
<evidence type="ECO:0000256" key="10">
    <source>
        <dbReference type="ARBA" id="ARBA00022842"/>
    </source>
</evidence>
<feature type="binding site" evidence="12 13">
    <location>
        <position position="63"/>
    </location>
    <ligand>
        <name>ATP</name>
        <dbReference type="ChEBI" id="CHEBI:30616"/>
    </ligand>
</feature>
<gene>
    <name evidence="12" type="primary">ndk</name>
    <name evidence="17" type="ORF">BL253_30440</name>
</gene>
<dbReference type="NCBIfam" id="NF001908">
    <property type="entry name" value="PRK00668.1"/>
    <property type="match status" value="1"/>
</dbReference>
<dbReference type="PROSITE" id="PS51374">
    <property type="entry name" value="NDPK_LIKE"/>
    <property type="match status" value="1"/>
</dbReference>
<evidence type="ECO:0000313" key="17">
    <source>
        <dbReference type="EMBL" id="ONH24345.1"/>
    </source>
</evidence>
<dbReference type="GO" id="GO:0046872">
    <property type="term" value="F:metal ion binding"/>
    <property type="evidence" value="ECO:0007669"/>
    <property type="project" value="UniProtKB-KW"/>
</dbReference>
<comment type="caution">
    <text evidence="17">The sequence shown here is derived from an EMBL/GenBank/DDBJ whole genome shotgun (WGS) entry which is preliminary data.</text>
</comment>
<dbReference type="CDD" id="cd04413">
    <property type="entry name" value="NDPk_I"/>
    <property type="match status" value="1"/>
</dbReference>
<feature type="binding site" evidence="12 13">
    <location>
        <position position="91"/>
    </location>
    <ligand>
        <name>ATP</name>
        <dbReference type="ChEBI" id="CHEBI:30616"/>
    </ligand>
</feature>
<dbReference type="PROSITE" id="PS00469">
    <property type="entry name" value="NDPK"/>
    <property type="match status" value="1"/>
</dbReference>
<evidence type="ECO:0000256" key="2">
    <source>
        <dbReference type="ARBA" id="ARBA00008142"/>
    </source>
</evidence>
<keyword evidence="8 12" id="KW-0418">Kinase</keyword>
<dbReference type="SUPFAM" id="SSF54919">
    <property type="entry name" value="Nucleoside diphosphate kinase, NDK"/>
    <property type="match status" value="1"/>
</dbReference>
<organism evidence="17 18">
    <name type="scientific">Pseudofrankia asymbiotica</name>
    <dbReference type="NCBI Taxonomy" id="1834516"/>
    <lineage>
        <taxon>Bacteria</taxon>
        <taxon>Bacillati</taxon>
        <taxon>Actinomycetota</taxon>
        <taxon>Actinomycetes</taxon>
        <taxon>Frankiales</taxon>
        <taxon>Frankiaceae</taxon>
        <taxon>Pseudofrankia</taxon>
    </lineage>
</organism>
<dbReference type="AlphaFoldDB" id="A0A1V2I2D7"/>
<feature type="binding site" evidence="12 13">
    <location>
        <position position="118"/>
    </location>
    <ligand>
        <name>ATP</name>
        <dbReference type="ChEBI" id="CHEBI:30616"/>
    </ligand>
</feature>
<dbReference type="HAMAP" id="MF_00451">
    <property type="entry name" value="NDP_kinase"/>
    <property type="match status" value="1"/>
</dbReference>
<evidence type="ECO:0000256" key="13">
    <source>
        <dbReference type="PROSITE-ProRule" id="PRU00706"/>
    </source>
</evidence>
<dbReference type="InterPro" id="IPR023005">
    <property type="entry name" value="Nucleoside_diP_kinase_AS"/>
</dbReference>
<evidence type="ECO:0000256" key="9">
    <source>
        <dbReference type="ARBA" id="ARBA00022840"/>
    </source>
</evidence>
<dbReference type="EMBL" id="MOMC01000072">
    <property type="protein sequence ID" value="ONH24345.1"/>
    <property type="molecule type" value="Genomic_DNA"/>
</dbReference>
<comment type="subcellular location">
    <subcellularLocation>
        <location evidence="12">Cytoplasm</location>
    </subcellularLocation>
</comment>
<dbReference type="GO" id="GO:0006183">
    <property type="term" value="P:GTP biosynthetic process"/>
    <property type="evidence" value="ECO:0007669"/>
    <property type="project" value="UniProtKB-UniRule"/>
</dbReference>
<evidence type="ECO:0000256" key="5">
    <source>
        <dbReference type="ARBA" id="ARBA00022679"/>
    </source>
</evidence>
<evidence type="ECO:0000256" key="1">
    <source>
        <dbReference type="ARBA" id="ARBA00001946"/>
    </source>
</evidence>
<dbReference type="GO" id="GO:0005524">
    <property type="term" value="F:ATP binding"/>
    <property type="evidence" value="ECO:0007669"/>
    <property type="project" value="UniProtKB-UniRule"/>
</dbReference>
<dbReference type="GO" id="GO:0006228">
    <property type="term" value="P:UTP biosynthetic process"/>
    <property type="evidence" value="ECO:0007669"/>
    <property type="project" value="UniProtKB-UniRule"/>
</dbReference>
<comment type="catalytic activity">
    <reaction evidence="12">
        <text>a ribonucleoside 5'-diphosphate + ATP = a ribonucleoside 5'-triphosphate + ADP</text>
        <dbReference type="Rhea" id="RHEA:18113"/>
        <dbReference type="ChEBI" id="CHEBI:30616"/>
        <dbReference type="ChEBI" id="CHEBI:57930"/>
        <dbReference type="ChEBI" id="CHEBI:61557"/>
        <dbReference type="ChEBI" id="CHEBI:456216"/>
        <dbReference type="EC" id="2.7.4.6"/>
    </reaction>
</comment>
<dbReference type="PANTHER" id="PTHR11349">
    <property type="entry name" value="NUCLEOSIDE DIPHOSPHATE KINASE"/>
    <property type="match status" value="1"/>
</dbReference>
<comment type="subunit">
    <text evidence="12">Homotetramer.</text>
</comment>
<accession>A0A1V2I2D7</accession>
<evidence type="ECO:0000256" key="11">
    <source>
        <dbReference type="ARBA" id="ARBA00023080"/>
    </source>
</evidence>
<feature type="domain" description="Nucleoside diphosphate kinase-like" evidence="16">
    <location>
        <begin position="7"/>
        <end position="141"/>
    </location>
</feature>
<dbReference type="GO" id="GO:0005737">
    <property type="term" value="C:cytoplasm"/>
    <property type="evidence" value="ECO:0007669"/>
    <property type="project" value="UniProtKB-SubCell"/>
</dbReference>
<dbReference type="GO" id="GO:0004550">
    <property type="term" value="F:nucleoside diphosphate kinase activity"/>
    <property type="evidence" value="ECO:0007669"/>
    <property type="project" value="UniProtKB-UniRule"/>
</dbReference>
<dbReference type="Proteomes" id="UP000188929">
    <property type="component" value="Unassembled WGS sequence"/>
</dbReference>
<evidence type="ECO:0000256" key="7">
    <source>
        <dbReference type="ARBA" id="ARBA00022741"/>
    </source>
</evidence>
<keyword evidence="6 12" id="KW-0479">Metal-binding</keyword>
<evidence type="ECO:0000256" key="15">
    <source>
        <dbReference type="RuleBase" id="RU004013"/>
    </source>
</evidence>
<dbReference type="STRING" id="1834516.BL253_30440"/>
<keyword evidence="9 12" id="KW-0067">ATP-binding</keyword>
<keyword evidence="11 12" id="KW-0546">Nucleotide metabolism</keyword>
<dbReference type="PRINTS" id="PR01243">
    <property type="entry name" value="NUCDPKINASE"/>
</dbReference>
<evidence type="ECO:0000256" key="4">
    <source>
        <dbReference type="ARBA" id="ARBA00017632"/>
    </source>
</evidence>
<evidence type="ECO:0000256" key="3">
    <source>
        <dbReference type="ARBA" id="ARBA00012966"/>
    </source>
</evidence>
<evidence type="ECO:0000256" key="14">
    <source>
        <dbReference type="RuleBase" id="RU004011"/>
    </source>
</evidence>
<evidence type="ECO:0000256" key="8">
    <source>
        <dbReference type="ARBA" id="ARBA00022777"/>
    </source>
</evidence>
<dbReference type="SMART" id="SM00562">
    <property type="entry name" value="NDK"/>
    <property type="match status" value="1"/>
</dbReference>
<comment type="catalytic activity">
    <reaction evidence="12 15">
        <text>a 2'-deoxyribonucleoside 5'-diphosphate + ATP = a 2'-deoxyribonucleoside 5'-triphosphate + ADP</text>
        <dbReference type="Rhea" id="RHEA:44640"/>
        <dbReference type="ChEBI" id="CHEBI:30616"/>
        <dbReference type="ChEBI" id="CHEBI:61560"/>
        <dbReference type="ChEBI" id="CHEBI:73316"/>
        <dbReference type="ChEBI" id="CHEBI:456216"/>
        <dbReference type="EC" id="2.7.4.6"/>
    </reaction>
</comment>
<feature type="binding site" evidence="12 13">
    <location>
        <position position="108"/>
    </location>
    <ligand>
        <name>ATP</name>
        <dbReference type="ChEBI" id="CHEBI:30616"/>
    </ligand>
</feature>
<feature type="binding site" evidence="12 13">
    <location>
        <position position="15"/>
    </location>
    <ligand>
        <name>ATP</name>
        <dbReference type="ChEBI" id="CHEBI:30616"/>
    </ligand>
</feature>
<sequence>MRSPVPAERTLVLVKPDGVSRGLVGEIISRLESKGLSLVALELRTLEKSVAETHYGEHASKPFFGELVEFITSGPLVALVVEGPRAIEGTRGLMGVTDPVKAVPGSIRGDYALEIGQNLVHGSDSPESAKREIDLFFPGLS</sequence>
<keyword evidence="10 12" id="KW-0460">Magnesium</keyword>
<feature type="active site" description="Pros-phosphohistidine intermediate" evidence="12 13">
    <location>
        <position position="121"/>
    </location>
</feature>
<dbReference type="InterPro" id="IPR001564">
    <property type="entry name" value="Nucleoside_diP_kinase"/>
</dbReference>
<comment type="similarity">
    <text evidence="2 12 13 14">Belongs to the NDK family.</text>
</comment>
<dbReference type="EC" id="2.7.4.6" evidence="3 12"/>
<dbReference type="InterPro" id="IPR036850">
    <property type="entry name" value="NDK-like_dom_sf"/>
</dbReference>
<keyword evidence="12" id="KW-0963">Cytoplasm</keyword>
<dbReference type="GO" id="GO:0006241">
    <property type="term" value="P:CTP biosynthetic process"/>
    <property type="evidence" value="ECO:0007669"/>
    <property type="project" value="UniProtKB-UniRule"/>
</dbReference>
<protein>
    <recommendedName>
        <fullName evidence="4 12">Nucleoside diphosphate kinase</fullName>
        <shortName evidence="12">NDK</shortName>
        <shortName evidence="12">NDP kinase</shortName>
        <ecNumber evidence="3 12">2.7.4.6</ecNumber>
    </recommendedName>
    <alternativeName>
        <fullName evidence="12">Nucleoside-2-P kinase</fullName>
    </alternativeName>
</protein>
<keyword evidence="12" id="KW-0597">Phosphoprotein</keyword>
<evidence type="ECO:0000313" key="18">
    <source>
        <dbReference type="Proteomes" id="UP000188929"/>
    </source>
</evidence>
<dbReference type="Gene3D" id="3.30.70.141">
    <property type="entry name" value="Nucleoside diphosphate kinase-like domain"/>
    <property type="match status" value="1"/>
</dbReference>
<evidence type="ECO:0000256" key="6">
    <source>
        <dbReference type="ARBA" id="ARBA00022723"/>
    </source>
</evidence>
<name>A0A1V2I2D7_9ACTN</name>
<feature type="binding site" evidence="12 13">
    <location>
        <position position="97"/>
    </location>
    <ligand>
        <name>ATP</name>
        <dbReference type="ChEBI" id="CHEBI:30616"/>
    </ligand>
</feature>
<dbReference type="Pfam" id="PF00334">
    <property type="entry name" value="NDK"/>
    <property type="match status" value="1"/>
</dbReference>
<keyword evidence="18" id="KW-1185">Reference proteome</keyword>
<evidence type="ECO:0000256" key="12">
    <source>
        <dbReference type="HAMAP-Rule" id="MF_00451"/>
    </source>
</evidence>
<keyword evidence="5 12" id="KW-0808">Transferase</keyword>
<reference evidence="18" key="1">
    <citation type="submission" date="2016-10" db="EMBL/GenBank/DDBJ databases">
        <title>Frankia sp. NRRL B-16386 Genome sequencing.</title>
        <authorList>
            <person name="Ghodhbane-Gtari F."/>
            <person name="Swanson E."/>
            <person name="Gueddou A."/>
            <person name="Hezbri K."/>
            <person name="Ktari K."/>
            <person name="Nouioui I."/>
            <person name="Morris K."/>
            <person name="Simpson S."/>
            <person name="Abebe-Akele F."/>
            <person name="Thomas K."/>
            <person name="Gtari M."/>
            <person name="Tisa L.S."/>
        </authorList>
    </citation>
    <scope>NUCLEOTIDE SEQUENCE [LARGE SCALE GENOMIC DNA]</scope>
    <source>
        <strain evidence="18">NRRL B-16386</strain>
    </source>
</reference>
<proteinExistence type="inferred from homology"/>
<comment type="cofactor">
    <cofactor evidence="1 12">
        <name>Mg(2+)</name>
        <dbReference type="ChEBI" id="CHEBI:18420"/>
    </cofactor>
</comment>